<dbReference type="Gene3D" id="3.40.50.1820">
    <property type="entry name" value="alpha/beta hydrolase"/>
    <property type="match status" value="1"/>
</dbReference>
<evidence type="ECO:0000259" key="2">
    <source>
        <dbReference type="Pfam" id="PF20434"/>
    </source>
</evidence>
<organism evidence="3 4">
    <name type="scientific">Penicillium atrosanguineum</name>
    <dbReference type="NCBI Taxonomy" id="1132637"/>
    <lineage>
        <taxon>Eukaryota</taxon>
        <taxon>Fungi</taxon>
        <taxon>Dikarya</taxon>
        <taxon>Ascomycota</taxon>
        <taxon>Pezizomycotina</taxon>
        <taxon>Eurotiomycetes</taxon>
        <taxon>Eurotiomycetidae</taxon>
        <taxon>Eurotiales</taxon>
        <taxon>Aspergillaceae</taxon>
        <taxon>Penicillium</taxon>
    </lineage>
</organism>
<accession>A0A9W9TZS3</accession>
<gene>
    <name evidence="3" type="ORF">N7476_010646</name>
</gene>
<dbReference type="InterPro" id="IPR049492">
    <property type="entry name" value="BD-FAE-like_dom"/>
</dbReference>
<dbReference type="InterPro" id="IPR029058">
    <property type="entry name" value="AB_hydrolase_fold"/>
</dbReference>
<evidence type="ECO:0000313" key="3">
    <source>
        <dbReference type="EMBL" id="KAJ5299089.1"/>
    </source>
</evidence>
<name>A0A9W9TZS3_9EURO</name>
<evidence type="ECO:0000256" key="1">
    <source>
        <dbReference type="ARBA" id="ARBA00022801"/>
    </source>
</evidence>
<dbReference type="EMBL" id="JAPZBO010000010">
    <property type="protein sequence ID" value="KAJ5299089.1"/>
    <property type="molecule type" value="Genomic_DNA"/>
</dbReference>
<dbReference type="GO" id="GO:0016787">
    <property type="term" value="F:hydrolase activity"/>
    <property type="evidence" value="ECO:0007669"/>
    <property type="project" value="UniProtKB-KW"/>
</dbReference>
<proteinExistence type="predicted"/>
<keyword evidence="1" id="KW-0378">Hydrolase</keyword>
<dbReference type="GO" id="GO:0017000">
    <property type="term" value="P:antibiotic biosynthetic process"/>
    <property type="evidence" value="ECO:0007669"/>
    <property type="project" value="UniProtKB-ARBA"/>
</dbReference>
<dbReference type="AlphaFoldDB" id="A0A9W9TZS3"/>
<evidence type="ECO:0000313" key="4">
    <source>
        <dbReference type="Proteomes" id="UP001147746"/>
    </source>
</evidence>
<dbReference type="PANTHER" id="PTHR48081">
    <property type="entry name" value="AB HYDROLASE SUPERFAMILY PROTEIN C4A8.06C"/>
    <property type="match status" value="1"/>
</dbReference>
<keyword evidence="4" id="KW-1185">Reference proteome</keyword>
<dbReference type="Proteomes" id="UP001147746">
    <property type="component" value="Unassembled WGS sequence"/>
</dbReference>
<reference evidence="3" key="2">
    <citation type="journal article" date="2023" name="IMA Fungus">
        <title>Comparative genomic study of the Penicillium genus elucidates a diverse pangenome and 15 lateral gene transfer events.</title>
        <authorList>
            <person name="Petersen C."/>
            <person name="Sorensen T."/>
            <person name="Nielsen M.R."/>
            <person name="Sondergaard T.E."/>
            <person name="Sorensen J.L."/>
            <person name="Fitzpatrick D.A."/>
            <person name="Frisvad J.C."/>
            <person name="Nielsen K.L."/>
        </authorList>
    </citation>
    <scope>NUCLEOTIDE SEQUENCE</scope>
    <source>
        <strain evidence="3">IBT 21472</strain>
    </source>
</reference>
<dbReference type="SUPFAM" id="SSF53474">
    <property type="entry name" value="alpha/beta-Hydrolases"/>
    <property type="match status" value="1"/>
</dbReference>
<dbReference type="Pfam" id="PF20434">
    <property type="entry name" value="BD-FAE"/>
    <property type="match status" value="1"/>
</dbReference>
<comment type="caution">
    <text evidence="3">The sequence shown here is derived from an EMBL/GenBank/DDBJ whole genome shotgun (WGS) entry which is preliminary data.</text>
</comment>
<sequence>MTQSKRTAAPRSDRASVEYLTIQRNKRSPPDIVDIWTRINISQPAMHQNLPEGGRTLVYSTISDHEVNLDYYLPNTDRGSLPALIYYHGGGMTAGSRRSMFPFWLYNHCQAKDYIFVSADYRLCHPTTALDQIEDAKALFKFVAGETFNDDLPVSITLDTTRIAVTGFSAGAYSARAACIYAEPKPAVLLTGYGLGGNLLLDHWTSARPPTSIAGLVNLDEVPALLADKTIVSDDTPANGLMSNRFALTVRWELDGTILDGIFGKPGLGAMFNSVDYAQRASMIPPDLKPGFLSSFVTKDYPPSVFVHGTTDEVVLDRESIDHHEQLKKLGVKTELLLVKNGSHGLMDLTSGPPFELSRAGVEAYAKALDFVDEVFSAV</sequence>
<protein>
    <submittedName>
        <fullName evidence="3">Alpha/beta-hydrolase</fullName>
    </submittedName>
</protein>
<feature type="domain" description="BD-FAE-like" evidence="2">
    <location>
        <begin position="69"/>
        <end position="176"/>
    </location>
</feature>
<dbReference type="InterPro" id="IPR050300">
    <property type="entry name" value="GDXG_lipolytic_enzyme"/>
</dbReference>
<dbReference type="OrthoDB" id="19653at2759"/>
<reference evidence="3" key="1">
    <citation type="submission" date="2022-12" db="EMBL/GenBank/DDBJ databases">
        <authorList>
            <person name="Petersen C."/>
        </authorList>
    </citation>
    <scope>NUCLEOTIDE SEQUENCE</scope>
    <source>
        <strain evidence="3">IBT 21472</strain>
    </source>
</reference>
<dbReference type="GO" id="GO:0072330">
    <property type="term" value="P:monocarboxylic acid biosynthetic process"/>
    <property type="evidence" value="ECO:0007669"/>
    <property type="project" value="UniProtKB-ARBA"/>
</dbReference>